<protein>
    <submittedName>
        <fullName evidence="1">Uncharacterized protein</fullName>
    </submittedName>
</protein>
<dbReference type="AlphaFoldDB" id="A0A6V7F961"/>
<sequence length="192" mass="22080">MYHWRGRKFHCCVLFFGFAWVGFNVRSDRRNGALTFRHGCAGNNKITTLLRRMALRKRQKIAWARRHPDQLVRYRPRYCNLFAVIALVEYVGGLSTRRIAEVSIRGDCVCYHTQPTCSHCHDMPRQRGAARGSEVFRDVPAPPGSCCTSRCLQYAIACRAMSCARHRTWSAKNAHMLCTLRAWHGSAQSENF</sequence>
<dbReference type="EMBL" id="CAJDKC010000004">
    <property type="protein sequence ID" value="CAD0359807.1"/>
    <property type="molecule type" value="Genomic_DNA"/>
</dbReference>
<dbReference type="EMBL" id="CAJDKC010000004">
    <property type="protein sequence ID" value="CAD0359813.1"/>
    <property type="molecule type" value="Genomic_DNA"/>
</dbReference>
<gene>
    <name evidence="1" type="ORF">CFBP7900_31390</name>
</gene>
<organism evidence="1 2">
    <name type="scientific">Xanthomonas hortorum pv. carotae</name>
    <dbReference type="NCBI Taxonomy" id="487904"/>
    <lineage>
        <taxon>Bacteria</taxon>
        <taxon>Pseudomonadati</taxon>
        <taxon>Pseudomonadota</taxon>
        <taxon>Gammaproteobacteria</taxon>
        <taxon>Lysobacterales</taxon>
        <taxon>Lysobacteraceae</taxon>
        <taxon>Xanthomonas</taxon>
    </lineage>
</organism>
<comment type="caution">
    <text evidence="1">The sequence shown here is derived from an EMBL/GenBank/DDBJ whole genome shotgun (WGS) entry which is preliminary data.</text>
</comment>
<reference evidence="1 2" key="1">
    <citation type="submission" date="2020-07" db="EMBL/GenBank/DDBJ databases">
        <authorList>
            <person name="Pothier F. J."/>
        </authorList>
    </citation>
    <scope>NUCLEOTIDE SEQUENCE [LARGE SCALE GENOMIC DNA]</scope>
    <source>
        <strain evidence="1 2">CFBP 7900</strain>
    </source>
</reference>
<evidence type="ECO:0000313" key="1">
    <source>
        <dbReference type="EMBL" id="CAD0359807.1"/>
    </source>
</evidence>
<proteinExistence type="predicted"/>
<dbReference type="Proteomes" id="UP000587508">
    <property type="component" value="Unassembled WGS sequence"/>
</dbReference>
<name>A0A6V7F961_9XANT</name>
<accession>A0A6V7F961</accession>
<evidence type="ECO:0000313" key="2">
    <source>
        <dbReference type="Proteomes" id="UP000587508"/>
    </source>
</evidence>